<evidence type="ECO:0000313" key="2">
    <source>
        <dbReference type="EMBL" id="GJE55951.1"/>
    </source>
</evidence>
<accession>A0ABQ4TKZ4</accession>
<dbReference type="InterPro" id="IPR045633">
    <property type="entry name" value="DUF6414"/>
</dbReference>
<comment type="caution">
    <text evidence="2">The sequence shown here is derived from an EMBL/GenBank/DDBJ whole genome shotgun (WGS) entry which is preliminary data.</text>
</comment>
<protein>
    <submittedName>
        <fullName evidence="2">Uncharacterized protein</fullName>
    </submittedName>
</protein>
<name>A0ABQ4TKZ4_9HYPH</name>
<feature type="compositionally biased region" description="Polar residues" evidence="1">
    <location>
        <begin position="1"/>
        <end position="21"/>
    </location>
</feature>
<reference evidence="2" key="2">
    <citation type="submission" date="2021-08" db="EMBL/GenBank/DDBJ databases">
        <authorList>
            <person name="Tani A."/>
            <person name="Ola A."/>
            <person name="Ogura Y."/>
            <person name="Katsura K."/>
            <person name="Hayashi T."/>
        </authorList>
    </citation>
    <scope>NUCLEOTIDE SEQUENCE</scope>
    <source>
        <strain evidence="2">DSM 23674</strain>
    </source>
</reference>
<dbReference type="EMBL" id="BPRA01000010">
    <property type="protein sequence ID" value="GJE55951.1"/>
    <property type="molecule type" value="Genomic_DNA"/>
</dbReference>
<sequence>MPLSKTSSEPQTSDATPTSEENGCEGLSAGPPSGSVYDFLYQDVRRVGSFLAQFDEYGVRQSVKATESTGRTQTVKGTASGTVGLPAALGGSATVDATTADETKDLAEHTFDPLWANSRRLLDYLHEHDLIEYDAWEARLGRFVIIEGPISVIDANLLTPIFLDPDLFDSLLAQACREANTDPASPEGQEFRRGMNVVSTIPKAIHLYVFKPQSYTWATLTAESLVTSAHDIAFKHGALMRGHWKVLGILDAWPDHRNEPSDDDPDPKTLDELGANILPEGLLKIAANLTNIARNVTGRPRDYFGVTPLLIFREVSGE</sequence>
<gene>
    <name evidence="2" type="ORF">EKPJFOCH_2448</name>
</gene>
<dbReference type="Proteomes" id="UP001055101">
    <property type="component" value="Unassembled WGS sequence"/>
</dbReference>
<dbReference type="Pfam" id="PF19952">
    <property type="entry name" value="DUF6414"/>
    <property type="match status" value="1"/>
</dbReference>
<reference evidence="2" key="1">
    <citation type="journal article" date="2021" name="Front. Microbiol.">
        <title>Comprehensive Comparative Genomics and Phenotyping of Methylobacterium Species.</title>
        <authorList>
            <person name="Alessa O."/>
            <person name="Ogura Y."/>
            <person name="Fujitani Y."/>
            <person name="Takami H."/>
            <person name="Hayashi T."/>
            <person name="Sahin N."/>
            <person name="Tani A."/>
        </authorList>
    </citation>
    <scope>NUCLEOTIDE SEQUENCE</scope>
    <source>
        <strain evidence="2">DSM 23674</strain>
    </source>
</reference>
<proteinExistence type="predicted"/>
<evidence type="ECO:0000256" key="1">
    <source>
        <dbReference type="SAM" id="MobiDB-lite"/>
    </source>
</evidence>
<feature type="region of interest" description="Disordered" evidence="1">
    <location>
        <begin position="1"/>
        <end position="30"/>
    </location>
</feature>
<evidence type="ECO:0000313" key="3">
    <source>
        <dbReference type="Proteomes" id="UP001055101"/>
    </source>
</evidence>
<organism evidence="2 3">
    <name type="scientific">Methylobacterium thuringiense</name>
    <dbReference type="NCBI Taxonomy" id="1003091"/>
    <lineage>
        <taxon>Bacteria</taxon>
        <taxon>Pseudomonadati</taxon>
        <taxon>Pseudomonadota</taxon>
        <taxon>Alphaproteobacteria</taxon>
        <taxon>Hyphomicrobiales</taxon>
        <taxon>Methylobacteriaceae</taxon>
        <taxon>Methylobacterium</taxon>
    </lineage>
</organism>
<keyword evidence="3" id="KW-1185">Reference proteome</keyword>